<comment type="caution">
    <text evidence="2">The sequence shown here is derived from an EMBL/GenBank/DDBJ whole genome shotgun (WGS) entry which is preliminary data.</text>
</comment>
<dbReference type="AlphaFoldDB" id="A3VM36"/>
<dbReference type="InterPro" id="IPR014922">
    <property type="entry name" value="YdhG-like"/>
</dbReference>
<name>A3VM36_9RHOB</name>
<organism evidence="2 3">
    <name type="scientific">Maritimibacter alkaliphilus HTCC2654</name>
    <dbReference type="NCBI Taxonomy" id="314271"/>
    <lineage>
        <taxon>Bacteria</taxon>
        <taxon>Pseudomonadati</taxon>
        <taxon>Pseudomonadota</taxon>
        <taxon>Alphaproteobacteria</taxon>
        <taxon>Rhodobacterales</taxon>
        <taxon>Roseobacteraceae</taxon>
        <taxon>Maritimibacter</taxon>
    </lineage>
</organism>
<reference evidence="2 3" key="1">
    <citation type="journal article" date="2010" name="J. Bacteriol.">
        <title>Genome sequences of Pelagibaca bermudensis HTCC2601T and Maritimibacter alkaliphilus HTCC2654T, the type strains of two marine Roseobacter genera.</title>
        <authorList>
            <person name="Thrash J.C."/>
            <person name="Cho J.C."/>
            <person name="Ferriera S."/>
            <person name="Johnson J."/>
            <person name="Vergin K.L."/>
            <person name="Giovannoni S.J."/>
        </authorList>
    </citation>
    <scope>NUCLEOTIDE SEQUENCE [LARGE SCALE GENOMIC DNA]</scope>
    <source>
        <strain evidence="2 3">HTCC2654</strain>
    </source>
</reference>
<protein>
    <recommendedName>
        <fullName evidence="1">YdhG-like domain-containing protein</fullName>
    </recommendedName>
</protein>
<sequence>MGVERVMGYLVRCSEWWDYAESPVNQTGFVIREKVETQQFGTEVFMPYPCHAHAAKSITTGRAGATRASPVVSRQAKERAMAGKAETDDMQALAQRLVAIIHAALPDATLGQKWNAPSFAVAGRDLITLNLPPKGSQVRVIFHRGAKAKDTDTGARLIDEPEGRLTWPSDQRAIACFKLGEDIDGDWLSRVCQNWVRAAALG</sequence>
<dbReference type="RefSeq" id="WP_008329745.1">
    <property type="nucleotide sequence ID" value="NZ_CH902578.1"/>
</dbReference>
<keyword evidence="3" id="KW-1185">Reference proteome</keyword>
<evidence type="ECO:0000313" key="2">
    <source>
        <dbReference type="EMBL" id="EAQ10666.1"/>
    </source>
</evidence>
<proteinExistence type="predicted"/>
<dbReference type="Proteomes" id="UP000002931">
    <property type="component" value="Unassembled WGS sequence"/>
</dbReference>
<evidence type="ECO:0000259" key="1">
    <source>
        <dbReference type="Pfam" id="PF08818"/>
    </source>
</evidence>
<feature type="domain" description="YdhG-like" evidence="1">
    <location>
        <begin position="91"/>
        <end position="196"/>
    </location>
</feature>
<dbReference type="SUPFAM" id="SSF159888">
    <property type="entry name" value="YdhG-like"/>
    <property type="match status" value="1"/>
</dbReference>
<dbReference type="HOGENOM" id="CLU_1353298_0_0_5"/>
<dbReference type="EMBL" id="AAMT01000028">
    <property type="protein sequence ID" value="EAQ10666.1"/>
    <property type="molecule type" value="Genomic_DNA"/>
</dbReference>
<accession>A3VM36</accession>
<gene>
    <name evidence="2" type="ORF">RB2654_06147</name>
</gene>
<dbReference type="Pfam" id="PF08818">
    <property type="entry name" value="DUF1801"/>
    <property type="match status" value="1"/>
</dbReference>
<evidence type="ECO:0000313" key="3">
    <source>
        <dbReference type="Proteomes" id="UP000002931"/>
    </source>
</evidence>